<evidence type="ECO:0000313" key="1">
    <source>
        <dbReference type="EMBL" id="CDY23663.1"/>
    </source>
</evidence>
<name>A0A078GGD1_BRANA</name>
<dbReference type="Gramene" id="CDY23663">
    <property type="protein sequence ID" value="CDY23663"/>
    <property type="gene ID" value="GSBRNA2T00023917001"/>
</dbReference>
<dbReference type="Proteomes" id="UP000028999">
    <property type="component" value="Unassembled WGS sequence"/>
</dbReference>
<proteinExistence type="predicted"/>
<protein>
    <submittedName>
        <fullName evidence="1">BnaA05g17660D protein</fullName>
    </submittedName>
</protein>
<gene>
    <name evidence="1" type="primary">BnaA05g17660D</name>
    <name evidence="1" type="ORF">GSBRNA2T00023917001</name>
</gene>
<sequence>MSALSEEKEKIESELVLAEAKASDVKVPYIDWYKLNEPQMFD</sequence>
<dbReference type="PaxDb" id="3708-A0A078GGD1"/>
<evidence type="ECO:0000313" key="2">
    <source>
        <dbReference type="Proteomes" id="UP000028999"/>
    </source>
</evidence>
<dbReference type="EMBL" id="LK032146">
    <property type="protein sequence ID" value="CDY23663.1"/>
    <property type="molecule type" value="Genomic_DNA"/>
</dbReference>
<accession>A0A078GGD1</accession>
<organism evidence="1 2">
    <name type="scientific">Brassica napus</name>
    <name type="common">Rape</name>
    <dbReference type="NCBI Taxonomy" id="3708"/>
    <lineage>
        <taxon>Eukaryota</taxon>
        <taxon>Viridiplantae</taxon>
        <taxon>Streptophyta</taxon>
        <taxon>Embryophyta</taxon>
        <taxon>Tracheophyta</taxon>
        <taxon>Spermatophyta</taxon>
        <taxon>Magnoliopsida</taxon>
        <taxon>eudicotyledons</taxon>
        <taxon>Gunneridae</taxon>
        <taxon>Pentapetalae</taxon>
        <taxon>rosids</taxon>
        <taxon>malvids</taxon>
        <taxon>Brassicales</taxon>
        <taxon>Brassicaceae</taxon>
        <taxon>Brassiceae</taxon>
        <taxon>Brassica</taxon>
    </lineage>
</organism>
<keyword evidence="2" id="KW-1185">Reference proteome</keyword>
<dbReference type="AlphaFoldDB" id="A0A078GGD1"/>
<reference evidence="1 2" key="1">
    <citation type="journal article" date="2014" name="Science">
        <title>Plant genetics. Early allopolyploid evolution in the post-Neolithic Brassica napus oilseed genome.</title>
        <authorList>
            <person name="Chalhoub B."/>
            <person name="Denoeud F."/>
            <person name="Liu S."/>
            <person name="Parkin I.A."/>
            <person name="Tang H."/>
            <person name="Wang X."/>
            <person name="Chiquet J."/>
            <person name="Belcram H."/>
            <person name="Tong C."/>
            <person name="Samans B."/>
            <person name="Correa M."/>
            <person name="Da Silva C."/>
            <person name="Just J."/>
            <person name="Falentin C."/>
            <person name="Koh C.S."/>
            <person name="Le Clainche I."/>
            <person name="Bernard M."/>
            <person name="Bento P."/>
            <person name="Noel B."/>
            <person name="Labadie K."/>
            <person name="Alberti A."/>
            <person name="Charles M."/>
            <person name="Arnaud D."/>
            <person name="Guo H."/>
            <person name="Daviaud C."/>
            <person name="Alamery S."/>
            <person name="Jabbari K."/>
            <person name="Zhao M."/>
            <person name="Edger P.P."/>
            <person name="Chelaifa H."/>
            <person name="Tack D."/>
            <person name="Lassalle G."/>
            <person name="Mestiri I."/>
            <person name="Schnel N."/>
            <person name="Le Paslier M.C."/>
            <person name="Fan G."/>
            <person name="Renault V."/>
            <person name="Bayer P.E."/>
            <person name="Golicz A.A."/>
            <person name="Manoli S."/>
            <person name="Lee T.H."/>
            <person name="Thi V.H."/>
            <person name="Chalabi S."/>
            <person name="Hu Q."/>
            <person name="Fan C."/>
            <person name="Tollenaere R."/>
            <person name="Lu Y."/>
            <person name="Battail C."/>
            <person name="Shen J."/>
            <person name="Sidebottom C.H."/>
            <person name="Wang X."/>
            <person name="Canaguier A."/>
            <person name="Chauveau A."/>
            <person name="Berard A."/>
            <person name="Deniot G."/>
            <person name="Guan M."/>
            <person name="Liu Z."/>
            <person name="Sun F."/>
            <person name="Lim Y.P."/>
            <person name="Lyons E."/>
            <person name="Town C.D."/>
            <person name="Bancroft I."/>
            <person name="Wang X."/>
            <person name="Meng J."/>
            <person name="Ma J."/>
            <person name="Pires J.C."/>
            <person name="King G.J."/>
            <person name="Brunel D."/>
            <person name="Delourme R."/>
            <person name="Renard M."/>
            <person name="Aury J.M."/>
            <person name="Adams K.L."/>
            <person name="Batley J."/>
            <person name="Snowdon R.J."/>
            <person name="Tost J."/>
            <person name="Edwards D."/>
            <person name="Zhou Y."/>
            <person name="Hua W."/>
            <person name="Sharpe A.G."/>
            <person name="Paterson A.H."/>
            <person name="Guan C."/>
            <person name="Wincker P."/>
        </authorList>
    </citation>
    <scope>NUCLEOTIDE SEQUENCE [LARGE SCALE GENOMIC DNA]</scope>
    <source>
        <strain evidence="2">cv. Darmor-bzh</strain>
    </source>
</reference>